<gene>
    <name evidence="2" type="ORF">EIY87_39510</name>
</gene>
<dbReference type="RefSeq" id="WP_125315098.1">
    <property type="nucleotide sequence ID" value="NZ_RSEC01000061.1"/>
</dbReference>
<dbReference type="Pfam" id="PF06259">
    <property type="entry name" value="Abhydrolase_8"/>
    <property type="match status" value="1"/>
</dbReference>
<dbReference type="Proteomes" id="UP000267081">
    <property type="component" value="Unassembled WGS sequence"/>
</dbReference>
<dbReference type="InterPro" id="IPR010427">
    <property type="entry name" value="DUF1023"/>
</dbReference>
<evidence type="ECO:0000259" key="1">
    <source>
        <dbReference type="Pfam" id="PF06259"/>
    </source>
</evidence>
<dbReference type="Gene3D" id="3.40.50.1820">
    <property type="entry name" value="alpha/beta hydrolase"/>
    <property type="match status" value="1"/>
</dbReference>
<accession>A0A427SWV1</accession>
<evidence type="ECO:0000313" key="2">
    <source>
        <dbReference type="EMBL" id="RSD09158.1"/>
    </source>
</evidence>
<evidence type="ECO:0000313" key="3">
    <source>
        <dbReference type="Proteomes" id="UP000267081"/>
    </source>
</evidence>
<proteinExistence type="predicted"/>
<feature type="domain" description="DUF1023" evidence="1">
    <location>
        <begin position="13"/>
        <end position="169"/>
    </location>
</feature>
<dbReference type="InterPro" id="IPR029058">
    <property type="entry name" value="AB_hydrolase_fold"/>
</dbReference>
<reference evidence="2 3" key="1">
    <citation type="submission" date="2018-12" db="EMBL/GenBank/DDBJ databases">
        <title>Amycolatopsis eburnea sp. nov. actinomycete associate with arbuscular mycorrhiza fungal spore.</title>
        <authorList>
            <person name="Lumyong S."/>
            <person name="Chaiya L."/>
        </authorList>
    </citation>
    <scope>NUCLEOTIDE SEQUENCE [LARGE SCALE GENOMIC DNA]</scope>
    <source>
        <strain evidence="2 3">GLM-1</strain>
    </source>
</reference>
<sequence>MTSDGRAMLLGFDPDEGRLIIARNNPDDARYVVVVIPGAGSGMHNADPLFDLVDTLISRFEGDDFSVVGWADYVAPQDSWQARDPAYAAAATGRLASFLAGLPVTAENFGRYKKAARVVVVGLGYGGLVAGLTGREHGLAADALVLLGCAGAGVDSAAAARVRGPVYVTPDDPGDGTPPDAHGIRPDTPAFGATLLRPGPLTFRRDPFVRYLPSLRRIVLGTA</sequence>
<protein>
    <recommendedName>
        <fullName evidence="1">DUF1023 domain-containing protein</fullName>
    </recommendedName>
</protein>
<name>A0A427SWV1_9PSEU</name>
<organism evidence="2 3">
    <name type="scientific">Amycolatopsis eburnea</name>
    <dbReference type="NCBI Taxonomy" id="2267691"/>
    <lineage>
        <taxon>Bacteria</taxon>
        <taxon>Bacillati</taxon>
        <taxon>Actinomycetota</taxon>
        <taxon>Actinomycetes</taxon>
        <taxon>Pseudonocardiales</taxon>
        <taxon>Pseudonocardiaceae</taxon>
        <taxon>Amycolatopsis</taxon>
    </lineage>
</organism>
<dbReference type="AlphaFoldDB" id="A0A427SWV1"/>
<dbReference type="SUPFAM" id="SSF53474">
    <property type="entry name" value="alpha/beta-Hydrolases"/>
    <property type="match status" value="1"/>
</dbReference>
<dbReference type="OrthoDB" id="5969911at2"/>
<comment type="caution">
    <text evidence="2">The sequence shown here is derived from an EMBL/GenBank/DDBJ whole genome shotgun (WGS) entry which is preliminary data.</text>
</comment>
<dbReference type="EMBL" id="RSEC01000061">
    <property type="protein sequence ID" value="RSD09158.1"/>
    <property type="molecule type" value="Genomic_DNA"/>
</dbReference>
<keyword evidence="3" id="KW-1185">Reference proteome</keyword>